<feature type="compositionally biased region" description="Low complexity" evidence="1">
    <location>
        <begin position="195"/>
        <end position="208"/>
    </location>
</feature>
<feature type="compositionally biased region" description="Low complexity" evidence="1">
    <location>
        <begin position="157"/>
        <end position="183"/>
    </location>
</feature>
<gene>
    <name evidence="2" type="ORF">CRE_25946</name>
</gene>
<dbReference type="HOGENOM" id="CLU_1267952_0_0_1"/>
<organism evidence="3">
    <name type="scientific">Caenorhabditis remanei</name>
    <name type="common">Caenorhabditis vulgaris</name>
    <dbReference type="NCBI Taxonomy" id="31234"/>
    <lineage>
        <taxon>Eukaryota</taxon>
        <taxon>Metazoa</taxon>
        <taxon>Ecdysozoa</taxon>
        <taxon>Nematoda</taxon>
        <taxon>Chromadorea</taxon>
        <taxon>Rhabditida</taxon>
        <taxon>Rhabditina</taxon>
        <taxon>Rhabditomorpha</taxon>
        <taxon>Rhabditoidea</taxon>
        <taxon>Rhabditidae</taxon>
        <taxon>Peloderinae</taxon>
        <taxon>Caenorhabditis</taxon>
    </lineage>
</organism>
<keyword evidence="3" id="KW-1185">Reference proteome</keyword>
<accession>E3NKL0</accession>
<dbReference type="EMBL" id="DS268813">
    <property type="protein sequence ID" value="EFP02488.1"/>
    <property type="molecule type" value="Genomic_DNA"/>
</dbReference>
<dbReference type="AlphaFoldDB" id="E3NKL0"/>
<dbReference type="Proteomes" id="UP000008281">
    <property type="component" value="Unassembled WGS sequence"/>
</dbReference>
<reference evidence="2" key="1">
    <citation type="submission" date="2007-07" db="EMBL/GenBank/DDBJ databases">
        <title>PCAP assembly of the Caenorhabditis remanei genome.</title>
        <authorList>
            <consortium name="The Caenorhabditis remanei Sequencing Consortium"/>
            <person name="Wilson R.K."/>
        </authorList>
    </citation>
    <scope>NUCLEOTIDE SEQUENCE [LARGE SCALE GENOMIC DNA]</scope>
    <source>
        <strain evidence="2">PB4641</strain>
    </source>
</reference>
<name>E3NKL0_CAERE</name>
<feature type="region of interest" description="Disordered" evidence="1">
    <location>
        <begin position="139"/>
        <end position="220"/>
    </location>
</feature>
<dbReference type="InParanoid" id="E3NKL0"/>
<sequence length="232" mass="27019">MANFRSSRPYRRGTMEQFIEDPEGFTHFFPDEVHSQLGFRQTKFHTFYFKYMEKKFQKSEMNYQSFLQLTTKLEVEEDVLQIFFQERFYEETKERIVLSKPKRRNDVCYPIRVPSTCRRNFGPTCCAFFGLSCSLEPVTSTPKQNRSSRKRLHVDVSPIRSNPTSSRSSSRSSSEDSPGPSSRVKNLQTRPSKASSVPLSSPNLPVGSRNQSEETEPNCRKRLCSTDWSEMF</sequence>
<evidence type="ECO:0000256" key="1">
    <source>
        <dbReference type="SAM" id="MobiDB-lite"/>
    </source>
</evidence>
<protein>
    <submittedName>
        <fullName evidence="2">Uncharacterized protein</fullName>
    </submittedName>
</protein>
<evidence type="ECO:0000313" key="3">
    <source>
        <dbReference type="Proteomes" id="UP000008281"/>
    </source>
</evidence>
<evidence type="ECO:0000313" key="2">
    <source>
        <dbReference type="EMBL" id="EFP02488.1"/>
    </source>
</evidence>
<proteinExistence type="predicted"/>
<feature type="compositionally biased region" description="Polar residues" evidence="1">
    <location>
        <begin position="184"/>
        <end position="194"/>
    </location>
</feature>